<dbReference type="RefSeq" id="WP_377048415.1">
    <property type="nucleotide sequence ID" value="NZ_JBHLVZ010000002.1"/>
</dbReference>
<proteinExistence type="predicted"/>
<accession>A0ABV6IL68</accession>
<protein>
    <submittedName>
        <fullName evidence="1">Uncharacterized protein</fullName>
    </submittedName>
</protein>
<keyword evidence="2" id="KW-1185">Reference proteome</keyword>
<dbReference type="EMBL" id="JBHLVZ010000002">
    <property type="protein sequence ID" value="MFC0384364.1"/>
    <property type="molecule type" value="Genomic_DNA"/>
</dbReference>
<organism evidence="1 2">
    <name type="scientific">Muricoccus vinaceus</name>
    <dbReference type="NCBI Taxonomy" id="424704"/>
    <lineage>
        <taxon>Bacteria</taxon>
        <taxon>Pseudomonadati</taxon>
        <taxon>Pseudomonadota</taxon>
        <taxon>Alphaproteobacteria</taxon>
        <taxon>Acetobacterales</taxon>
        <taxon>Roseomonadaceae</taxon>
        <taxon>Muricoccus</taxon>
    </lineage>
</organism>
<name>A0ABV6IL68_9PROT</name>
<evidence type="ECO:0000313" key="2">
    <source>
        <dbReference type="Proteomes" id="UP001589789"/>
    </source>
</evidence>
<comment type="caution">
    <text evidence="1">The sequence shown here is derived from an EMBL/GenBank/DDBJ whole genome shotgun (WGS) entry which is preliminary data.</text>
</comment>
<reference evidence="1 2" key="1">
    <citation type="submission" date="2024-09" db="EMBL/GenBank/DDBJ databases">
        <authorList>
            <person name="Sun Q."/>
            <person name="Mori K."/>
        </authorList>
    </citation>
    <scope>NUCLEOTIDE SEQUENCE [LARGE SCALE GENOMIC DNA]</scope>
    <source>
        <strain evidence="1 2">CCM 7468</strain>
    </source>
</reference>
<gene>
    <name evidence="1" type="ORF">ACFFIC_02220</name>
</gene>
<evidence type="ECO:0000313" key="1">
    <source>
        <dbReference type="EMBL" id="MFC0384364.1"/>
    </source>
</evidence>
<dbReference type="Proteomes" id="UP001589789">
    <property type="component" value="Unassembled WGS sequence"/>
</dbReference>
<sequence>MMQPSSGHAFAAAAHHRFDPLYCVCGDVIAPPDTPDDLRVFHGDLTKLSLRQTGGAAECLDSAEEVFSGRHTGQYG</sequence>